<gene>
    <name evidence="1" type="ORF">HNY73_004899</name>
</gene>
<dbReference type="PANTHER" id="PTHR46060:SF1">
    <property type="entry name" value="MARINER MOS1 TRANSPOSASE-LIKE PROTEIN"/>
    <property type="match status" value="1"/>
</dbReference>
<evidence type="ECO:0000313" key="2">
    <source>
        <dbReference type="Proteomes" id="UP000807504"/>
    </source>
</evidence>
<dbReference type="PANTHER" id="PTHR46060">
    <property type="entry name" value="MARINER MOS1 TRANSPOSASE-LIKE PROTEIN"/>
    <property type="match status" value="1"/>
</dbReference>
<reference evidence="1" key="1">
    <citation type="journal article" date="2020" name="bioRxiv">
        <title>Chromosome-level reference genome of the European wasp spider Argiope bruennichi: a resource for studies on range expansion and evolutionary adaptation.</title>
        <authorList>
            <person name="Sheffer M.M."/>
            <person name="Hoppe A."/>
            <person name="Krehenwinkel H."/>
            <person name="Uhl G."/>
            <person name="Kuss A.W."/>
            <person name="Jensen L."/>
            <person name="Jensen C."/>
            <person name="Gillespie R.G."/>
            <person name="Hoff K.J."/>
            <person name="Prost S."/>
        </authorList>
    </citation>
    <scope>NUCLEOTIDE SEQUENCE</scope>
</reference>
<evidence type="ECO:0008006" key="3">
    <source>
        <dbReference type="Google" id="ProtNLM"/>
    </source>
</evidence>
<dbReference type="InterPro" id="IPR036397">
    <property type="entry name" value="RNaseH_sf"/>
</dbReference>
<sequence>MVTAYGEDCVSDMSVRKWSARFRAGRESLVDDPRPGQANTVIAADLIDKVDDLYHENPSFLERIIAGDESWCHHYEPETKWDSIQWKHTSSPSPKKFKAVSSAGKITQTPDTTHDGQSFWTIFKAHGDTMSATNGFGDGSVSKPIRSQLKKPSSLWSRNRPDVVDVRNFSDNALQRY</sequence>
<dbReference type="AlphaFoldDB" id="A0A8T0FQF7"/>
<dbReference type="InterPro" id="IPR052709">
    <property type="entry name" value="Transposase-MT_Hybrid"/>
</dbReference>
<name>A0A8T0FQF7_ARGBR</name>
<organism evidence="1 2">
    <name type="scientific">Argiope bruennichi</name>
    <name type="common">Wasp spider</name>
    <name type="synonym">Aranea bruennichi</name>
    <dbReference type="NCBI Taxonomy" id="94029"/>
    <lineage>
        <taxon>Eukaryota</taxon>
        <taxon>Metazoa</taxon>
        <taxon>Ecdysozoa</taxon>
        <taxon>Arthropoda</taxon>
        <taxon>Chelicerata</taxon>
        <taxon>Arachnida</taxon>
        <taxon>Araneae</taxon>
        <taxon>Araneomorphae</taxon>
        <taxon>Entelegynae</taxon>
        <taxon>Araneoidea</taxon>
        <taxon>Araneidae</taxon>
        <taxon>Argiope</taxon>
    </lineage>
</organism>
<evidence type="ECO:0000313" key="1">
    <source>
        <dbReference type="EMBL" id="KAF8793417.1"/>
    </source>
</evidence>
<dbReference type="EMBL" id="JABXBU010000003">
    <property type="protein sequence ID" value="KAF8793417.1"/>
    <property type="molecule type" value="Genomic_DNA"/>
</dbReference>
<protein>
    <recommendedName>
        <fullName evidence="3">Mos1 transposase HTH domain-containing protein</fullName>
    </recommendedName>
</protein>
<accession>A0A8T0FQF7</accession>
<dbReference type="Proteomes" id="UP000807504">
    <property type="component" value="Unassembled WGS sequence"/>
</dbReference>
<reference evidence="1" key="2">
    <citation type="submission" date="2020-06" db="EMBL/GenBank/DDBJ databases">
        <authorList>
            <person name="Sheffer M."/>
        </authorList>
    </citation>
    <scope>NUCLEOTIDE SEQUENCE</scope>
</reference>
<dbReference type="GO" id="GO:0003676">
    <property type="term" value="F:nucleic acid binding"/>
    <property type="evidence" value="ECO:0007669"/>
    <property type="project" value="InterPro"/>
</dbReference>
<keyword evidence="2" id="KW-1185">Reference proteome</keyword>
<dbReference type="Gene3D" id="3.30.420.10">
    <property type="entry name" value="Ribonuclease H-like superfamily/Ribonuclease H"/>
    <property type="match status" value="1"/>
</dbReference>
<comment type="caution">
    <text evidence="1">The sequence shown here is derived from an EMBL/GenBank/DDBJ whole genome shotgun (WGS) entry which is preliminary data.</text>
</comment>
<proteinExistence type="predicted"/>